<organism evidence="2 3">
    <name type="scientific">Trichostrongylus colubriformis</name>
    <name type="common">Black scour worm</name>
    <dbReference type="NCBI Taxonomy" id="6319"/>
    <lineage>
        <taxon>Eukaryota</taxon>
        <taxon>Metazoa</taxon>
        <taxon>Ecdysozoa</taxon>
        <taxon>Nematoda</taxon>
        <taxon>Chromadorea</taxon>
        <taxon>Rhabditida</taxon>
        <taxon>Rhabditina</taxon>
        <taxon>Rhabditomorpha</taxon>
        <taxon>Strongyloidea</taxon>
        <taxon>Trichostrongylidae</taxon>
        <taxon>Trichostrongylus</taxon>
    </lineage>
</organism>
<evidence type="ECO:0000313" key="3">
    <source>
        <dbReference type="Proteomes" id="UP001331761"/>
    </source>
</evidence>
<reference evidence="2 3" key="1">
    <citation type="submission" date="2019-10" db="EMBL/GenBank/DDBJ databases">
        <title>Assembly and Annotation for the nematode Trichostrongylus colubriformis.</title>
        <authorList>
            <person name="Martin J."/>
        </authorList>
    </citation>
    <scope>NUCLEOTIDE SEQUENCE [LARGE SCALE GENOMIC DNA]</scope>
    <source>
        <strain evidence="2">G859</strain>
        <tissue evidence="2">Whole worm</tissue>
    </source>
</reference>
<name>A0AAN8IIR7_TRICO</name>
<protein>
    <submittedName>
        <fullName evidence="2">Uncharacterized protein</fullName>
    </submittedName>
</protein>
<proteinExistence type="predicted"/>
<feature type="region of interest" description="Disordered" evidence="1">
    <location>
        <begin position="1"/>
        <end position="29"/>
    </location>
</feature>
<dbReference type="EMBL" id="WIXE01018488">
    <property type="protein sequence ID" value="KAK5970862.1"/>
    <property type="molecule type" value="Genomic_DNA"/>
</dbReference>
<keyword evidence="3" id="KW-1185">Reference proteome</keyword>
<dbReference type="Proteomes" id="UP001331761">
    <property type="component" value="Unassembled WGS sequence"/>
</dbReference>
<gene>
    <name evidence="2" type="ORF">GCK32_021049</name>
</gene>
<comment type="caution">
    <text evidence="2">The sequence shown here is derived from an EMBL/GenBank/DDBJ whole genome shotgun (WGS) entry which is preliminary data.</text>
</comment>
<accession>A0AAN8IIR7</accession>
<sequence length="65" mass="7130">MSSPVPHIQVNEDGADKKDGAGEDTKDVKEEFKSCIHETLSTVCRVASLKKKKNDSNNKPDVTTK</sequence>
<evidence type="ECO:0000313" key="2">
    <source>
        <dbReference type="EMBL" id="KAK5970862.1"/>
    </source>
</evidence>
<feature type="compositionally biased region" description="Basic and acidic residues" evidence="1">
    <location>
        <begin position="14"/>
        <end position="29"/>
    </location>
</feature>
<dbReference type="AlphaFoldDB" id="A0AAN8IIR7"/>
<evidence type="ECO:0000256" key="1">
    <source>
        <dbReference type="SAM" id="MobiDB-lite"/>
    </source>
</evidence>